<dbReference type="AlphaFoldDB" id="A0A7T4N847"/>
<dbReference type="EMBL" id="CP066076">
    <property type="protein sequence ID" value="QQC67006.1"/>
    <property type="molecule type" value="Genomic_DNA"/>
</dbReference>
<evidence type="ECO:0000313" key="2">
    <source>
        <dbReference type="EMBL" id="QQC67006.1"/>
    </source>
</evidence>
<keyword evidence="3" id="KW-1185">Reference proteome</keyword>
<gene>
    <name evidence="2" type="ORF">I6I06_18710</name>
</gene>
<sequence length="108" mass="12108">MNERLWCVHIEGLNDFIATDSHDSARQEALAINAYIDKAEKGPRAAILRAVVIEWPFTPASHARALHDDSRDLQTMPHRRPPSSDAHDSMLTSIARRVKEIVSVARGK</sequence>
<reference evidence="2 3" key="1">
    <citation type="submission" date="2020-12" db="EMBL/GenBank/DDBJ databases">
        <title>FDA dAtabase for Regulatory Grade micrObial Sequences (FDA-ARGOS): Supporting development and validation of Infectious Disease Dx tests.</title>
        <authorList>
            <person name="Nelson B."/>
            <person name="Plummer A."/>
            <person name="Tallon L."/>
            <person name="Sadzewicz L."/>
            <person name="Zhao X."/>
            <person name="Boylan J."/>
            <person name="Ott S."/>
            <person name="Bowen H."/>
            <person name="Vavikolanu K."/>
            <person name="Mehta A."/>
            <person name="Aluvathingal J."/>
            <person name="Nadendla S."/>
            <person name="Myers T."/>
            <person name="Yan Y."/>
            <person name="Sichtig H."/>
        </authorList>
    </citation>
    <scope>NUCLEOTIDE SEQUENCE [LARGE SCALE GENOMIC DNA]</scope>
    <source>
        <strain evidence="2 3">FDAARGOS_1049</strain>
    </source>
</reference>
<dbReference type="Proteomes" id="UP000595610">
    <property type="component" value="Chromosome 2"/>
</dbReference>
<accession>A0A7T4N847</accession>
<evidence type="ECO:0000313" key="3">
    <source>
        <dbReference type="Proteomes" id="UP000595610"/>
    </source>
</evidence>
<feature type="region of interest" description="Disordered" evidence="1">
    <location>
        <begin position="66"/>
        <end position="90"/>
    </location>
</feature>
<name>A0A7T4N847_9BURK</name>
<dbReference type="RefSeq" id="WP_042328522.1">
    <property type="nucleotide sequence ID" value="NZ_CP066076.1"/>
</dbReference>
<protein>
    <submittedName>
        <fullName evidence="2">Uncharacterized protein</fullName>
    </submittedName>
</protein>
<evidence type="ECO:0000256" key="1">
    <source>
        <dbReference type="SAM" id="MobiDB-lite"/>
    </source>
</evidence>
<organism evidence="2 3">
    <name type="scientific">Paraburkholderia ginsengisoli</name>
    <dbReference type="NCBI Taxonomy" id="311231"/>
    <lineage>
        <taxon>Bacteria</taxon>
        <taxon>Pseudomonadati</taxon>
        <taxon>Pseudomonadota</taxon>
        <taxon>Betaproteobacteria</taxon>
        <taxon>Burkholderiales</taxon>
        <taxon>Burkholderiaceae</taxon>
        <taxon>Paraburkholderia</taxon>
    </lineage>
</organism>
<proteinExistence type="predicted"/>
<dbReference type="KEGG" id="pgis:I6I06_18710"/>